<sequence length="128" mass="13195">MPSPVLNEGFHAGAFLISEANGHLSREVVTINNAGGTELVLQGGLVLARLTADSSYVPYDNVGSDGSETARAILFNPVLIPAGASRKCTIIARLAEVNASELVWAETVDSTGITAGLADLAASFIIGR</sequence>
<gene>
    <name evidence="1" type="ORF">JJQ90_26235</name>
</gene>
<dbReference type="RefSeq" id="WP_216879227.1">
    <property type="nucleotide sequence ID" value="NZ_JAERQM010000014.1"/>
</dbReference>
<proteinExistence type="predicted"/>
<protein>
    <submittedName>
        <fullName evidence="1">Head decoration protein</fullName>
    </submittedName>
</protein>
<comment type="caution">
    <text evidence="1">The sequence shown here is derived from an EMBL/GenBank/DDBJ whole genome shotgun (WGS) entry which is preliminary data.</text>
</comment>
<organism evidence="1 2">
    <name type="scientific">Falsiroseomonas oleicola</name>
    <dbReference type="NCBI Taxonomy" id="2801474"/>
    <lineage>
        <taxon>Bacteria</taxon>
        <taxon>Pseudomonadati</taxon>
        <taxon>Pseudomonadota</taxon>
        <taxon>Alphaproteobacteria</taxon>
        <taxon>Acetobacterales</taxon>
        <taxon>Roseomonadaceae</taxon>
        <taxon>Falsiroseomonas</taxon>
    </lineage>
</organism>
<keyword evidence="2" id="KW-1185">Reference proteome</keyword>
<reference evidence="1 2" key="1">
    <citation type="submission" date="2021-01" db="EMBL/GenBank/DDBJ databases">
        <title>Roseomonas sp. nov, a bacterium isolated from an oil production mixture in Yumen Oilfield.</title>
        <authorList>
            <person name="Wu D."/>
        </authorList>
    </citation>
    <scope>NUCLEOTIDE SEQUENCE [LARGE SCALE GENOMIC DNA]</scope>
    <source>
        <strain evidence="1 2">ROY-5-3</strain>
    </source>
</reference>
<evidence type="ECO:0000313" key="2">
    <source>
        <dbReference type="Proteomes" id="UP000689967"/>
    </source>
</evidence>
<dbReference type="InterPro" id="IPR004195">
    <property type="entry name" value="Head_decoration_D"/>
</dbReference>
<name>A0ABS6HH00_9PROT</name>
<dbReference type="Proteomes" id="UP000689967">
    <property type="component" value="Unassembled WGS sequence"/>
</dbReference>
<accession>A0ABS6HH00</accession>
<evidence type="ECO:0000313" key="1">
    <source>
        <dbReference type="EMBL" id="MBU8547243.1"/>
    </source>
</evidence>
<dbReference type="Pfam" id="PF02924">
    <property type="entry name" value="HDPD"/>
    <property type="match status" value="1"/>
</dbReference>
<dbReference type="EMBL" id="JAERQM010000014">
    <property type="protein sequence ID" value="MBU8547243.1"/>
    <property type="molecule type" value="Genomic_DNA"/>
</dbReference>